<evidence type="ECO:0000313" key="3">
    <source>
        <dbReference type="EMBL" id="TWD14723.1"/>
    </source>
</evidence>
<dbReference type="Pfam" id="PF09534">
    <property type="entry name" value="Trp_oprn_chp"/>
    <property type="match status" value="1"/>
</dbReference>
<protein>
    <submittedName>
        <fullName evidence="3">Putative membrane protein (TIGR02234 family)</fullName>
    </submittedName>
</protein>
<organism evidence="3 4">
    <name type="scientific">Marihabitans asiaticum</name>
    <dbReference type="NCBI Taxonomy" id="415218"/>
    <lineage>
        <taxon>Bacteria</taxon>
        <taxon>Bacillati</taxon>
        <taxon>Actinomycetota</taxon>
        <taxon>Actinomycetes</taxon>
        <taxon>Micrococcales</taxon>
        <taxon>Intrasporangiaceae</taxon>
        <taxon>Marihabitans</taxon>
    </lineage>
</organism>
<dbReference type="AlphaFoldDB" id="A0A560WAQ9"/>
<feature type="transmembrane region" description="Helical" evidence="2">
    <location>
        <begin position="80"/>
        <end position="107"/>
    </location>
</feature>
<keyword evidence="2" id="KW-1133">Transmembrane helix</keyword>
<keyword evidence="2" id="KW-0812">Transmembrane</keyword>
<gene>
    <name evidence="3" type="ORF">FB557_2147</name>
</gene>
<dbReference type="Proteomes" id="UP000315628">
    <property type="component" value="Unassembled WGS sequence"/>
</dbReference>
<feature type="transmembrane region" description="Helical" evidence="2">
    <location>
        <begin position="127"/>
        <end position="146"/>
    </location>
</feature>
<feature type="transmembrane region" description="Helical" evidence="2">
    <location>
        <begin position="53"/>
        <end position="73"/>
    </location>
</feature>
<accession>A0A560WAQ9</accession>
<keyword evidence="2" id="KW-0472">Membrane</keyword>
<feature type="region of interest" description="Disordered" evidence="1">
    <location>
        <begin position="154"/>
        <end position="191"/>
    </location>
</feature>
<evidence type="ECO:0000256" key="2">
    <source>
        <dbReference type="SAM" id="Phobius"/>
    </source>
</evidence>
<dbReference type="InterPro" id="IPR019051">
    <property type="entry name" value="Trp_biosyn_TM_oprn/chp"/>
</dbReference>
<name>A0A560WAQ9_9MICO</name>
<dbReference type="RefSeq" id="WP_170236265.1">
    <property type="nucleotide sequence ID" value="NZ_BAAAYT010000002.1"/>
</dbReference>
<comment type="caution">
    <text evidence="3">The sequence shown here is derived from an EMBL/GenBank/DDBJ whole genome shotgun (WGS) entry which is preliminary data.</text>
</comment>
<reference evidence="3 4" key="1">
    <citation type="submission" date="2019-06" db="EMBL/GenBank/DDBJ databases">
        <title>Sequencing the genomes of 1000 actinobacteria strains.</title>
        <authorList>
            <person name="Klenk H.-P."/>
        </authorList>
    </citation>
    <scope>NUCLEOTIDE SEQUENCE [LARGE SCALE GENOMIC DNA]</scope>
    <source>
        <strain evidence="3 4">DSM 18935</strain>
    </source>
</reference>
<proteinExistence type="predicted"/>
<dbReference type="EMBL" id="VIUW01000003">
    <property type="protein sequence ID" value="TWD14723.1"/>
    <property type="molecule type" value="Genomic_DNA"/>
</dbReference>
<keyword evidence="4" id="KW-1185">Reference proteome</keyword>
<evidence type="ECO:0000256" key="1">
    <source>
        <dbReference type="SAM" id="MobiDB-lite"/>
    </source>
</evidence>
<sequence>MSRRSALARKPVVLLLCVAGAIIALVASRSTWVTGTVTAVTGEVPAAATGAEAAPGLVGLALVGLAAGVAAVTSGRAGRLVSAVALVLLSLALVGLALRAGLAPFAILSASHADGPERVVDASATPWPVLGAAAAAPFVLAAAGVLTGGRRWSALGEDPGGSRAQTAPNRPTGPARSAWDRVSDGDDPTDG</sequence>
<evidence type="ECO:0000313" key="4">
    <source>
        <dbReference type="Proteomes" id="UP000315628"/>
    </source>
</evidence>